<dbReference type="InterPro" id="IPR032675">
    <property type="entry name" value="LRR_dom_sf"/>
</dbReference>
<dbReference type="InParanoid" id="A0A067PNG8"/>
<gene>
    <name evidence="3" type="ORF">JAAARDRAFT_198739</name>
</gene>
<feature type="region of interest" description="Disordered" evidence="1">
    <location>
        <begin position="1"/>
        <end position="28"/>
    </location>
</feature>
<evidence type="ECO:0000259" key="2">
    <source>
        <dbReference type="Pfam" id="PF12937"/>
    </source>
</evidence>
<evidence type="ECO:0000256" key="1">
    <source>
        <dbReference type="SAM" id="MobiDB-lite"/>
    </source>
</evidence>
<dbReference type="OrthoDB" id="3365698at2759"/>
<evidence type="ECO:0000313" key="3">
    <source>
        <dbReference type="EMBL" id="KDQ51866.1"/>
    </source>
</evidence>
<organism evidence="3 4">
    <name type="scientific">Jaapia argillacea MUCL 33604</name>
    <dbReference type="NCBI Taxonomy" id="933084"/>
    <lineage>
        <taxon>Eukaryota</taxon>
        <taxon>Fungi</taxon>
        <taxon>Dikarya</taxon>
        <taxon>Basidiomycota</taxon>
        <taxon>Agaricomycotina</taxon>
        <taxon>Agaricomycetes</taxon>
        <taxon>Agaricomycetidae</taxon>
        <taxon>Jaapiales</taxon>
        <taxon>Jaapiaceae</taxon>
        <taxon>Jaapia</taxon>
    </lineage>
</organism>
<dbReference type="SUPFAM" id="SSF81383">
    <property type="entry name" value="F-box domain"/>
    <property type="match status" value="1"/>
</dbReference>
<name>A0A067PNG8_9AGAM</name>
<dbReference type="HOGENOM" id="CLU_474916_0_0_1"/>
<dbReference type="CDD" id="cd09917">
    <property type="entry name" value="F-box_SF"/>
    <property type="match status" value="1"/>
</dbReference>
<reference evidence="4" key="1">
    <citation type="journal article" date="2014" name="Proc. Natl. Acad. Sci. U.S.A.">
        <title>Extensive sampling of basidiomycete genomes demonstrates inadequacy of the white-rot/brown-rot paradigm for wood decay fungi.</title>
        <authorList>
            <person name="Riley R."/>
            <person name="Salamov A.A."/>
            <person name="Brown D.W."/>
            <person name="Nagy L.G."/>
            <person name="Floudas D."/>
            <person name="Held B.W."/>
            <person name="Levasseur A."/>
            <person name="Lombard V."/>
            <person name="Morin E."/>
            <person name="Otillar R."/>
            <person name="Lindquist E.A."/>
            <person name="Sun H."/>
            <person name="LaButti K.M."/>
            <person name="Schmutz J."/>
            <person name="Jabbour D."/>
            <person name="Luo H."/>
            <person name="Baker S.E."/>
            <person name="Pisabarro A.G."/>
            <person name="Walton J.D."/>
            <person name="Blanchette R.A."/>
            <person name="Henrissat B."/>
            <person name="Martin F."/>
            <person name="Cullen D."/>
            <person name="Hibbett D.S."/>
            <person name="Grigoriev I.V."/>
        </authorList>
    </citation>
    <scope>NUCLEOTIDE SEQUENCE [LARGE SCALE GENOMIC DNA]</scope>
    <source>
        <strain evidence="4">MUCL 33604</strain>
    </source>
</reference>
<dbReference type="Gene3D" id="3.80.10.10">
    <property type="entry name" value="Ribonuclease Inhibitor"/>
    <property type="match status" value="1"/>
</dbReference>
<feature type="domain" description="F-box" evidence="2">
    <location>
        <begin position="56"/>
        <end position="104"/>
    </location>
</feature>
<proteinExistence type="predicted"/>
<dbReference type="Proteomes" id="UP000027265">
    <property type="component" value="Unassembled WGS sequence"/>
</dbReference>
<dbReference type="STRING" id="933084.A0A067PNG8"/>
<dbReference type="InterPro" id="IPR036047">
    <property type="entry name" value="F-box-like_dom_sf"/>
</dbReference>
<evidence type="ECO:0000313" key="4">
    <source>
        <dbReference type="Proteomes" id="UP000027265"/>
    </source>
</evidence>
<sequence>MARMPTVDLPPIDDDEDVGPFTNSEEHVELPPISQLPDKILSPTDNEQAIKLPPIFQLPDEILMLIFEINAHESRGQMSHRISAVCKHWRTVALTCASLWVYLDYRRRDSIPTLLARSQQINGLDVYIGSHFIQPEECYNVLSQLTRIQALVVQLNVTSIDPVLNAVPLVSAPLLQRLTVEALPGSGPIPTLSGLAHLEAPKLRYLELKQCRINWDWRFIRSTSFTHFHIRCKEYNPPPSLNRLLDILQNSRQLELLVLTNAIPLSQTVGRIVSLPNLQHLTIAGRVMDCYSFLRQLNIPPNATLQLRCETIVTIAIFQNQILPLIHAQCQQYYLRSLTLTWSGWQSCKFTIAGYTKPSPAPSDHPRFKVALTVNDETADDKRKTDIIGAICSRIRFVLERLEVDCAWQESPGFWVCMRPWLGEVRELTMRVMPTGLAKALSEDAALVLETESPTPNPDTNASHFLLPKLETIHILGVDFPPDLDAFLFDLRFAQEVRERRGSVLNEVKIKQCKFVPADFKRKVWEFVEIVQWDGEGAIAVAEEEEEEEDAYSQMRGSMNEIMLFDSFAQHARR</sequence>
<dbReference type="SUPFAM" id="SSF52047">
    <property type="entry name" value="RNI-like"/>
    <property type="match status" value="1"/>
</dbReference>
<dbReference type="AlphaFoldDB" id="A0A067PNG8"/>
<dbReference type="InterPro" id="IPR001810">
    <property type="entry name" value="F-box_dom"/>
</dbReference>
<dbReference type="EMBL" id="KL197744">
    <property type="protein sequence ID" value="KDQ51866.1"/>
    <property type="molecule type" value="Genomic_DNA"/>
</dbReference>
<dbReference type="Pfam" id="PF12937">
    <property type="entry name" value="F-box-like"/>
    <property type="match status" value="1"/>
</dbReference>
<accession>A0A067PNG8</accession>
<keyword evidence="4" id="KW-1185">Reference proteome</keyword>
<protein>
    <recommendedName>
        <fullName evidence="2">F-box domain-containing protein</fullName>
    </recommendedName>
</protein>